<dbReference type="Gene3D" id="1.10.30.10">
    <property type="entry name" value="High mobility group box domain"/>
    <property type="match status" value="1"/>
</dbReference>
<protein>
    <recommendedName>
        <fullName evidence="11">dTCF</fullName>
    </recommendedName>
</protein>
<feature type="region of interest" description="Disordered" evidence="13">
    <location>
        <begin position="289"/>
        <end position="312"/>
    </location>
</feature>
<keyword evidence="6" id="KW-0010">Activator</keyword>
<comment type="subunit">
    <text evidence="10">Binds to the beta-catenin homolog arm or to gro.</text>
</comment>
<evidence type="ECO:0000256" key="5">
    <source>
        <dbReference type="ARBA" id="ARBA00023125"/>
    </source>
</evidence>
<dbReference type="GO" id="GO:0000785">
    <property type="term" value="C:chromatin"/>
    <property type="evidence" value="ECO:0007669"/>
    <property type="project" value="TreeGrafter"/>
</dbReference>
<dbReference type="GO" id="GO:0000981">
    <property type="term" value="F:DNA-binding transcription factor activity, RNA polymerase II-specific"/>
    <property type="evidence" value="ECO:0007669"/>
    <property type="project" value="TreeGrafter"/>
</dbReference>
<feature type="domain" description="HMG box" evidence="14">
    <location>
        <begin position="167"/>
        <end position="237"/>
    </location>
</feature>
<dbReference type="PANTHER" id="PTHR10373">
    <property type="entry name" value="TRANSCRIPTION FACTOR 7 FAMILY MEMBER"/>
    <property type="match status" value="1"/>
</dbReference>
<dbReference type="PANTHER" id="PTHR10373:SF38">
    <property type="entry name" value="PROTEIN PANGOLIN, ISOFORM J"/>
    <property type="match status" value="1"/>
</dbReference>
<evidence type="ECO:0000259" key="14">
    <source>
        <dbReference type="PROSITE" id="PS50118"/>
    </source>
</evidence>
<feature type="compositionally biased region" description="Pro residues" evidence="13">
    <location>
        <begin position="47"/>
        <end position="56"/>
    </location>
</feature>
<dbReference type="InterPro" id="IPR024940">
    <property type="entry name" value="TCF/LEF"/>
</dbReference>
<dbReference type="GO" id="GO:0060070">
    <property type="term" value="P:canonical Wnt signaling pathway"/>
    <property type="evidence" value="ECO:0007669"/>
    <property type="project" value="TreeGrafter"/>
</dbReference>
<dbReference type="SUPFAM" id="SSF47095">
    <property type="entry name" value="HMG-box"/>
    <property type="match status" value="1"/>
</dbReference>
<keyword evidence="5 12" id="KW-0238">DNA-binding</keyword>
<dbReference type="GO" id="GO:0001222">
    <property type="term" value="F:transcription corepressor binding"/>
    <property type="evidence" value="ECO:0007669"/>
    <property type="project" value="UniProtKB-ARBA"/>
</dbReference>
<keyword evidence="7" id="KW-0804">Transcription</keyword>
<evidence type="ECO:0000256" key="8">
    <source>
        <dbReference type="ARBA" id="ARBA00023242"/>
    </source>
</evidence>
<evidence type="ECO:0000256" key="7">
    <source>
        <dbReference type="ARBA" id="ARBA00023163"/>
    </source>
</evidence>
<feature type="DNA-binding region" description="HMG box" evidence="12">
    <location>
        <begin position="167"/>
        <end position="237"/>
    </location>
</feature>
<comment type="similarity">
    <text evidence="2">Belongs to the TCF/LEF family.</text>
</comment>
<gene>
    <name evidence="15" type="primary">Cnig_chr_X.g24833</name>
    <name evidence="15" type="ORF">B9Z55_024833</name>
</gene>
<dbReference type="GO" id="GO:0007500">
    <property type="term" value="P:mesodermal cell fate determination"/>
    <property type="evidence" value="ECO:0007669"/>
    <property type="project" value="UniProtKB-ARBA"/>
</dbReference>
<dbReference type="OrthoDB" id="2307332at2759"/>
<evidence type="ECO:0000256" key="2">
    <source>
        <dbReference type="ARBA" id="ARBA00006569"/>
    </source>
</evidence>
<keyword evidence="16" id="KW-1185">Reference proteome</keyword>
<evidence type="ECO:0000256" key="9">
    <source>
        <dbReference type="ARBA" id="ARBA00053480"/>
    </source>
</evidence>
<dbReference type="PROSITE" id="PS50118">
    <property type="entry name" value="HMG_BOX_2"/>
    <property type="match status" value="1"/>
</dbReference>
<dbReference type="GO" id="GO:1990907">
    <property type="term" value="C:beta-catenin-TCF complex"/>
    <property type="evidence" value="ECO:0007669"/>
    <property type="project" value="TreeGrafter"/>
</dbReference>
<evidence type="ECO:0000256" key="10">
    <source>
        <dbReference type="ARBA" id="ARBA00061799"/>
    </source>
</evidence>
<evidence type="ECO:0000256" key="13">
    <source>
        <dbReference type="SAM" id="MobiDB-lite"/>
    </source>
</evidence>
<dbReference type="GO" id="GO:0007435">
    <property type="term" value="P:salivary gland morphogenesis"/>
    <property type="evidence" value="ECO:0007669"/>
    <property type="project" value="UniProtKB-ARBA"/>
</dbReference>
<sequence>MVNQKPQEEFQHLSRDNFAITNTESSEDEMDSKQKPEAKRVAFPHTSNPPPQMMPTPPLNLLPGMLPIPQFNPFYNLSRLAPMIMPPLLPLYPSANMQRNRMNLMAMKAMTPQSQLNSLFSAALPTNIPMTPVPETMQTKSSFRIDTILSTGQQDPINQKHKKENHIKKPLNAFMLFVKENRKTLIEENGYGQMPAGEINKELGRRWKKMTDEERQKYFELSKIERELHKEKYPEWSARDNYAKKLKKGTQNMCRARFGIENKSKWCVYCLRKKKCVFSRVLSEINSANDEKTTSKISSNGTSSSSSSETTPIGLMLNQYKNDEKRLKLSKSTMTVRTMEKRLGSAYIQFLFFTEDVADRIEDLWDGMKASISKFFGRN</sequence>
<evidence type="ECO:0000313" key="15">
    <source>
        <dbReference type="EMBL" id="PIC19204.1"/>
    </source>
</evidence>
<dbReference type="InterPro" id="IPR009071">
    <property type="entry name" value="HMG_box_dom"/>
</dbReference>
<organism evidence="15 16">
    <name type="scientific">Caenorhabditis nigoni</name>
    <dbReference type="NCBI Taxonomy" id="1611254"/>
    <lineage>
        <taxon>Eukaryota</taxon>
        <taxon>Metazoa</taxon>
        <taxon>Ecdysozoa</taxon>
        <taxon>Nematoda</taxon>
        <taxon>Chromadorea</taxon>
        <taxon>Rhabditida</taxon>
        <taxon>Rhabditina</taxon>
        <taxon>Rhabditomorpha</taxon>
        <taxon>Rhabditoidea</taxon>
        <taxon>Rhabditidae</taxon>
        <taxon>Peloderinae</taxon>
        <taxon>Caenorhabditis</taxon>
    </lineage>
</organism>
<dbReference type="STRING" id="1611254.A0A2G5SVP5"/>
<proteinExistence type="inferred from homology"/>
<name>A0A2G5SVP5_9PELO</name>
<keyword evidence="8 12" id="KW-0539">Nucleus</keyword>
<dbReference type="SMART" id="SM01366">
    <property type="entry name" value="c-clamp"/>
    <property type="match status" value="1"/>
</dbReference>
<dbReference type="GO" id="GO:0072091">
    <property type="term" value="P:regulation of stem cell proliferation"/>
    <property type="evidence" value="ECO:0007669"/>
    <property type="project" value="UniProtKB-ARBA"/>
</dbReference>
<feature type="region of interest" description="Disordered" evidence="13">
    <location>
        <begin position="1"/>
        <end position="56"/>
    </location>
</feature>
<accession>A0A2G5SVP5</accession>
<evidence type="ECO:0000256" key="11">
    <source>
        <dbReference type="ARBA" id="ARBA00080285"/>
    </source>
</evidence>
<comment type="caution">
    <text evidence="15">The sequence shown here is derived from an EMBL/GenBank/DDBJ whole genome shotgun (WGS) entry which is preliminary data.</text>
</comment>
<feature type="compositionally biased region" description="Basic and acidic residues" evidence="13">
    <location>
        <begin position="31"/>
        <end position="40"/>
    </location>
</feature>
<dbReference type="InterPro" id="IPR036910">
    <property type="entry name" value="HMG_box_dom_sf"/>
</dbReference>
<feature type="compositionally biased region" description="Basic and acidic residues" evidence="13">
    <location>
        <begin position="1"/>
        <end position="15"/>
    </location>
</feature>
<comment type="function">
    <text evidence="9">Segment polarity protein. Functions together with arm to transduce the Wingless (Wg) signal in embryos and in developing adult tissues. Acts as a transcriptional activator, but in the absence of arm, it binds to gro and acts as a transcriptional repressor of wg-responsive genes.</text>
</comment>
<reference evidence="16" key="1">
    <citation type="submission" date="2017-10" db="EMBL/GenBank/DDBJ databases">
        <title>Rapid genome shrinkage in a self-fertile nematode reveals novel sperm competition proteins.</title>
        <authorList>
            <person name="Yin D."/>
            <person name="Schwarz E.M."/>
            <person name="Thomas C.G."/>
            <person name="Felde R.L."/>
            <person name="Korf I.F."/>
            <person name="Cutter A.D."/>
            <person name="Schartner C.M."/>
            <person name="Ralston E.J."/>
            <person name="Meyer B.J."/>
            <person name="Haag E.S."/>
        </authorList>
    </citation>
    <scope>NUCLEOTIDE SEQUENCE [LARGE SCALE GENOMIC DNA]</scope>
    <source>
        <strain evidence="16">JU1422</strain>
    </source>
</reference>
<evidence type="ECO:0000256" key="4">
    <source>
        <dbReference type="ARBA" id="ARBA00023015"/>
    </source>
</evidence>
<comment type="subcellular location">
    <subcellularLocation>
        <location evidence="1">Nucleus</location>
    </subcellularLocation>
</comment>
<feature type="compositionally biased region" description="Low complexity" evidence="13">
    <location>
        <begin position="295"/>
        <end position="311"/>
    </location>
</feature>
<dbReference type="GO" id="GO:0000978">
    <property type="term" value="F:RNA polymerase II cis-regulatory region sequence-specific DNA binding"/>
    <property type="evidence" value="ECO:0007669"/>
    <property type="project" value="TreeGrafter"/>
</dbReference>
<keyword evidence="3" id="KW-0879">Wnt signaling pathway</keyword>
<dbReference type="SMART" id="SM00398">
    <property type="entry name" value="HMG"/>
    <property type="match status" value="1"/>
</dbReference>
<evidence type="ECO:0000256" key="12">
    <source>
        <dbReference type="PROSITE-ProRule" id="PRU00267"/>
    </source>
</evidence>
<evidence type="ECO:0000256" key="6">
    <source>
        <dbReference type="ARBA" id="ARBA00023159"/>
    </source>
</evidence>
<keyword evidence="4" id="KW-0805">Transcription regulation</keyword>
<dbReference type="Proteomes" id="UP000230233">
    <property type="component" value="Chromosome X"/>
</dbReference>
<evidence type="ECO:0000256" key="3">
    <source>
        <dbReference type="ARBA" id="ARBA00022687"/>
    </source>
</evidence>
<dbReference type="Pfam" id="PF00505">
    <property type="entry name" value="HMG_box"/>
    <property type="match status" value="1"/>
</dbReference>
<dbReference type="AlphaFoldDB" id="A0A2G5SVP5"/>
<dbReference type="EMBL" id="PDUG01000006">
    <property type="protein sequence ID" value="PIC19204.1"/>
    <property type="molecule type" value="Genomic_DNA"/>
</dbReference>
<evidence type="ECO:0000313" key="16">
    <source>
        <dbReference type="Proteomes" id="UP000230233"/>
    </source>
</evidence>
<dbReference type="FunFam" id="1.10.30.10:FF:000001">
    <property type="entry name" value="transcription factor 7 isoform X2"/>
    <property type="match status" value="1"/>
</dbReference>
<evidence type="ECO:0000256" key="1">
    <source>
        <dbReference type="ARBA" id="ARBA00004123"/>
    </source>
</evidence>